<evidence type="ECO:0000313" key="3">
    <source>
        <dbReference type="Proteomes" id="UP000001307"/>
    </source>
</evidence>
<dbReference type="AlphaFoldDB" id="E4XFR3"/>
<dbReference type="InParanoid" id="E4XFR3"/>
<organism evidence="2">
    <name type="scientific">Oikopleura dioica</name>
    <name type="common">Tunicate</name>
    <dbReference type="NCBI Taxonomy" id="34765"/>
    <lineage>
        <taxon>Eukaryota</taxon>
        <taxon>Metazoa</taxon>
        <taxon>Chordata</taxon>
        <taxon>Tunicata</taxon>
        <taxon>Appendicularia</taxon>
        <taxon>Copelata</taxon>
        <taxon>Oikopleuridae</taxon>
        <taxon>Oikopleura</taxon>
    </lineage>
</organism>
<feature type="signal peptide" evidence="1">
    <location>
        <begin position="1"/>
        <end position="18"/>
    </location>
</feature>
<sequence length="106" mass="11335">MKILGSALAALALGNILPEEDGLNSNPNTVIMINMNAANVQMNMGDFTDTGASEGIFTNSKSFQYVSPNDFGKINDIMTMPSVQTGLDALLNPTRNEREQVLLAAD</sequence>
<evidence type="ECO:0000256" key="1">
    <source>
        <dbReference type="SAM" id="SignalP"/>
    </source>
</evidence>
<feature type="chain" id="PRO_5003190258" evidence="1">
    <location>
        <begin position="19"/>
        <end position="106"/>
    </location>
</feature>
<proteinExistence type="predicted"/>
<name>E4XFR3_OIKDI</name>
<dbReference type="EMBL" id="FN653046">
    <property type="protein sequence ID" value="CBY24452.1"/>
    <property type="molecule type" value="Genomic_DNA"/>
</dbReference>
<reference evidence="2" key="1">
    <citation type="journal article" date="2010" name="Science">
        <title>Plasticity of animal genome architecture unmasked by rapid evolution of a pelagic tunicate.</title>
        <authorList>
            <person name="Denoeud F."/>
            <person name="Henriet S."/>
            <person name="Mungpakdee S."/>
            <person name="Aury J.M."/>
            <person name="Da Silva C."/>
            <person name="Brinkmann H."/>
            <person name="Mikhaleva J."/>
            <person name="Olsen L.C."/>
            <person name="Jubin C."/>
            <person name="Canestro C."/>
            <person name="Bouquet J.M."/>
            <person name="Danks G."/>
            <person name="Poulain J."/>
            <person name="Campsteijn C."/>
            <person name="Adamski M."/>
            <person name="Cross I."/>
            <person name="Yadetie F."/>
            <person name="Muffato M."/>
            <person name="Louis A."/>
            <person name="Butcher S."/>
            <person name="Tsagkogeorga G."/>
            <person name="Konrad A."/>
            <person name="Singh S."/>
            <person name="Jensen M.F."/>
            <person name="Cong E.H."/>
            <person name="Eikeseth-Otteraa H."/>
            <person name="Noel B."/>
            <person name="Anthouard V."/>
            <person name="Porcel B.M."/>
            <person name="Kachouri-Lafond R."/>
            <person name="Nishino A."/>
            <person name="Ugolini M."/>
            <person name="Chourrout P."/>
            <person name="Nishida H."/>
            <person name="Aasland R."/>
            <person name="Huzurbazar S."/>
            <person name="Westhof E."/>
            <person name="Delsuc F."/>
            <person name="Lehrach H."/>
            <person name="Reinhardt R."/>
            <person name="Weissenbach J."/>
            <person name="Roy S.W."/>
            <person name="Artiguenave F."/>
            <person name="Postlethwait J.H."/>
            <person name="Manak J.R."/>
            <person name="Thompson E.M."/>
            <person name="Jaillon O."/>
            <person name="Du Pasquier L."/>
            <person name="Boudinot P."/>
            <person name="Liberles D.A."/>
            <person name="Volff J.N."/>
            <person name="Philippe H."/>
            <person name="Lenhard B."/>
            <person name="Roest Crollius H."/>
            <person name="Wincker P."/>
            <person name="Chourrout D."/>
        </authorList>
    </citation>
    <scope>NUCLEOTIDE SEQUENCE [LARGE SCALE GENOMIC DNA]</scope>
</reference>
<accession>E4XFR3</accession>
<keyword evidence="1" id="KW-0732">Signal</keyword>
<dbReference type="Proteomes" id="UP000001307">
    <property type="component" value="Unassembled WGS sequence"/>
</dbReference>
<evidence type="ECO:0000313" key="2">
    <source>
        <dbReference type="EMBL" id="CBY24452.1"/>
    </source>
</evidence>
<protein>
    <submittedName>
        <fullName evidence="2">Uncharacterized protein</fullName>
    </submittedName>
</protein>
<keyword evidence="3" id="KW-1185">Reference proteome</keyword>
<gene>
    <name evidence="2" type="ORF">GSOID_T00010315001</name>
</gene>